<dbReference type="OrthoDB" id="5127183at2759"/>
<organism evidence="1 2">
    <name type="scientific">Dactylonectria macrodidyma</name>
    <dbReference type="NCBI Taxonomy" id="307937"/>
    <lineage>
        <taxon>Eukaryota</taxon>
        <taxon>Fungi</taxon>
        <taxon>Dikarya</taxon>
        <taxon>Ascomycota</taxon>
        <taxon>Pezizomycotina</taxon>
        <taxon>Sordariomycetes</taxon>
        <taxon>Hypocreomycetidae</taxon>
        <taxon>Hypocreales</taxon>
        <taxon>Nectriaceae</taxon>
        <taxon>Dactylonectria</taxon>
    </lineage>
</organism>
<gene>
    <name evidence="1" type="ORF">EDB81DRAFT_848140</name>
</gene>
<reference evidence="1" key="1">
    <citation type="journal article" date="2021" name="Nat. Commun.">
        <title>Genetic determinants of endophytism in the Arabidopsis root mycobiome.</title>
        <authorList>
            <person name="Mesny F."/>
            <person name="Miyauchi S."/>
            <person name="Thiergart T."/>
            <person name="Pickel B."/>
            <person name="Atanasova L."/>
            <person name="Karlsson M."/>
            <person name="Huettel B."/>
            <person name="Barry K.W."/>
            <person name="Haridas S."/>
            <person name="Chen C."/>
            <person name="Bauer D."/>
            <person name="Andreopoulos W."/>
            <person name="Pangilinan J."/>
            <person name="LaButti K."/>
            <person name="Riley R."/>
            <person name="Lipzen A."/>
            <person name="Clum A."/>
            <person name="Drula E."/>
            <person name="Henrissat B."/>
            <person name="Kohler A."/>
            <person name="Grigoriev I.V."/>
            <person name="Martin F.M."/>
            <person name="Hacquard S."/>
        </authorList>
    </citation>
    <scope>NUCLEOTIDE SEQUENCE</scope>
    <source>
        <strain evidence="1">MPI-CAGE-AT-0147</strain>
    </source>
</reference>
<sequence>MPSDQINAPLPIAKWCGLLKDGIYVWDKTMIKCFLTDQERQDPVMVGRLLSETTISGRLHPLIFQTSSATDSDTVRLRSLPFLRHMQTDGASGLAHYKSLATEQKRIVAVGVRDLYLAAWRGLLNESDRKLLDSLVSTLDETVVCVHARGMEISFHPSADFKVVKLIESLDDTVGEEWLPYFAQVMDDNTKLFAVFVNPAELSLHNFENVIPLDRWIESKVESSGLVLSLTAARRVQADRGVVTCKLQGSVCGLLKQLASLDLYIAPMNKATRGGERFIFHSARLSKALSHAVRSSDVLGKLSDGIIASSPFEFVNYVFRCNRFAPGDSKFTKHLDTPYYDSSRSHVSKYTLLIYLTGGAGAPALRVQDVAFDEIDEMTCIIFDQSYAHEGRPFDDSDKIFIRSELVFEDKTLAHNSQITSLFSTACYMTGQSVFDQELALYAHECFERANSLHWAIEREAHQPPVYLHKSFKEMEFITNGYDYWFSNAGGAELADCGVITGQPFRSLCSSNVWPYLMPGCNKESEGLFKKKPDSPFVKRTMPGWYYEGDFAEENDALDPCCPFHHFPTFDAWQDGDVKEMYKRSQKYTRKDLVGVPLLILNQELMLNESNITIQGDKIYFVQGPDGKSIPPVNFAACWNGPPPAEFVGVSEEISALRLLIPPITIQRFDQGYHLMLDFFRNDWMVRVDDEYKISIPFFLPQKTSSPAPMTLLG</sequence>
<evidence type="ECO:0000313" key="2">
    <source>
        <dbReference type="Proteomes" id="UP000738349"/>
    </source>
</evidence>
<accession>A0A9P9DFR9</accession>
<proteinExistence type="predicted"/>
<dbReference type="AlphaFoldDB" id="A0A9P9DFR9"/>
<name>A0A9P9DFR9_9HYPO</name>
<dbReference type="EMBL" id="JAGMUV010000027">
    <property type="protein sequence ID" value="KAH7118438.1"/>
    <property type="molecule type" value="Genomic_DNA"/>
</dbReference>
<protein>
    <submittedName>
        <fullName evidence="1">Uncharacterized protein</fullName>
    </submittedName>
</protein>
<comment type="caution">
    <text evidence="1">The sequence shown here is derived from an EMBL/GenBank/DDBJ whole genome shotgun (WGS) entry which is preliminary data.</text>
</comment>
<evidence type="ECO:0000313" key="1">
    <source>
        <dbReference type="EMBL" id="KAH7118438.1"/>
    </source>
</evidence>
<keyword evidence="2" id="KW-1185">Reference proteome</keyword>
<dbReference type="Proteomes" id="UP000738349">
    <property type="component" value="Unassembled WGS sequence"/>
</dbReference>